<evidence type="ECO:0000313" key="2">
    <source>
        <dbReference type="Proteomes" id="UP000253941"/>
    </source>
</evidence>
<protein>
    <submittedName>
        <fullName evidence="1">Uncharacterized protein</fullName>
    </submittedName>
</protein>
<organism evidence="1 2">
    <name type="scientific">Ferruginivarius sediminum</name>
    <dbReference type="NCBI Taxonomy" id="2661937"/>
    <lineage>
        <taxon>Bacteria</taxon>
        <taxon>Pseudomonadati</taxon>
        <taxon>Pseudomonadota</taxon>
        <taxon>Alphaproteobacteria</taxon>
        <taxon>Rhodospirillales</taxon>
        <taxon>Rhodospirillaceae</taxon>
        <taxon>Ferruginivarius</taxon>
    </lineage>
</organism>
<gene>
    <name evidence="1" type="ORF">DRB17_12545</name>
</gene>
<dbReference type="AlphaFoldDB" id="A0A369T9H8"/>
<reference evidence="1 2" key="1">
    <citation type="submission" date="2018-07" db="EMBL/GenBank/DDBJ databases">
        <title>Venubactetium sediminum gen. nov., sp. nov., isolated from a marine solar saltern.</title>
        <authorList>
            <person name="Wang S."/>
        </authorList>
    </citation>
    <scope>NUCLEOTIDE SEQUENCE [LARGE SCALE GENOMIC DNA]</scope>
    <source>
        <strain evidence="1 2">WD2A32</strain>
    </source>
</reference>
<evidence type="ECO:0000313" key="1">
    <source>
        <dbReference type="EMBL" id="RDD61522.1"/>
    </source>
</evidence>
<keyword evidence="2" id="KW-1185">Reference proteome</keyword>
<sequence length="61" mass="6985">MLVRIDEDSAYCAEERIISLTTRSGLVLDAHRFDIDREAKMMGSVAEVYGVRDVNRELVIR</sequence>
<dbReference type="Proteomes" id="UP000253941">
    <property type="component" value="Unassembled WGS sequence"/>
</dbReference>
<comment type="caution">
    <text evidence="1">The sequence shown here is derived from an EMBL/GenBank/DDBJ whole genome shotgun (WGS) entry which is preliminary data.</text>
</comment>
<name>A0A369T9H8_9PROT</name>
<accession>A0A369T9H8</accession>
<proteinExistence type="predicted"/>
<dbReference type="EMBL" id="QPMH01000011">
    <property type="protein sequence ID" value="RDD61522.1"/>
    <property type="molecule type" value="Genomic_DNA"/>
</dbReference>